<dbReference type="SMART" id="SM00345">
    <property type="entry name" value="HTH_GNTR"/>
    <property type="match status" value="2"/>
</dbReference>
<feature type="domain" description="HTH gntR-type" evidence="5">
    <location>
        <begin position="174"/>
        <end position="242"/>
    </location>
</feature>
<dbReference type="InterPro" id="IPR000524">
    <property type="entry name" value="Tscrpt_reg_HTH_GntR"/>
</dbReference>
<reference evidence="6" key="1">
    <citation type="submission" date="2021-04" db="EMBL/GenBank/DDBJ databases">
        <title>The complete genome sequence of Caulobacter sp. S6.</title>
        <authorList>
            <person name="Tang Y."/>
            <person name="Ouyang W."/>
            <person name="Liu Q."/>
            <person name="Huang B."/>
            <person name="Guo Z."/>
            <person name="Lei P."/>
        </authorList>
    </citation>
    <scope>NUCLEOTIDE SEQUENCE</scope>
    <source>
        <strain evidence="6">S6</strain>
    </source>
</reference>
<evidence type="ECO:0000256" key="2">
    <source>
        <dbReference type="ARBA" id="ARBA00023125"/>
    </source>
</evidence>
<dbReference type="KEGG" id="caul:KCG34_10255"/>
<dbReference type="GO" id="GO:0003677">
    <property type="term" value="F:DNA binding"/>
    <property type="evidence" value="ECO:0007669"/>
    <property type="project" value="UniProtKB-KW"/>
</dbReference>
<organism evidence="6 7">
    <name type="scientific">Phenylobacterium montanum</name>
    <dbReference type="NCBI Taxonomy" id="2823693"/>
    <lineage>
        <taxon>Bacteria</taxon>
        <taxon>Pseudomonadati</taxon>
        <taxon>Pseudomonadota</taxon>
        <taxon>Alphaproteobacteria</taxon>
        <taxon>Caulobacterales</taxon>
        <taxon>Caulobacteraceae</taxon>
        <taxon>Phenylobacterium</taxon>
    </lineage>
</organism>
<feature type="domain" description="HTH gntR-type" evidence="5">
    <location>
        <begin position="33"/>
        <end position="103"/>
    </location>
</feature>
<evidence type="ECO:0000259" key="5">
    <source>
        <dbReference type="PROSITE" id="PS50949"/>
    </source>
</evidence>
<dbReference type="GO" id="GO:0003700">
    <property type="term" value="F:DNA-binding transcription factor activity"/>
    <property type="evidence" value="ECO:0007669"/>
    <property type="project" value="InterPro"/>
</dbReference>
<evidence type="ECO:0000256" key="3">
    <source>
        <dbReference type="ARBA" id="ARBA00023163"/>
    </source>
</evidence>
<feature type="region of interest" description="Disordered" evidence="4">
    <location>
        <begin position="278"/>
        <end position="298"/>
    </location>
</feature>
<feature type="region of interest" description="Disordered" evidence="4">
    <location>
        <begin position="1"/>
        <end position="26"/>
    </location>
</feature>
<evidence type="ECO:0000313" key="7">
    <source>
        <dbReference type="Proteomes" id="UP000676409"/>
    </source>
</evidence>
<dbReference type="PROSITE" id="PS50949">
    <property type="entry name" value="HTH_GNTR"/>
    <property type="match status" value="2"/>
</dbReference>
<proteinExistence type="predicted"/>
<dbReference type="InterPro" id="IPR036390">
    <property type="entry name" value="WH_DNA-bd_sf"/>
</dbReference>
<dbReference type="SUPFAM" id="SSF46785">
    <property type="entry name" value="Winged helix' DNA-binding domain"/>
    <property type="match status" value="2"/>
</dbReference>
<dbReference type="PANTHER" id="PTHR43537:SF51">
    <property type="entry name" value="HTH-TYPE TRANSCRIPTIONAL REGULATOR LGOR-RELATED"/>
    <property type="match status" value="1"/>
</dbReference>
<keyword evidence="1" id="KW-0805">Transcription regulation</keyword>
<dbReference type="Pfam" id="PF00392">
    <property type="entry name" value="GntR"/>
    <property type="match status" value="1"/>
</dbReference>
<gene>
    <name evidence="6" type="ORF">KCG34_10255</name>
</gene>
<keyword evidence="7" id="KW-1185">Reference proteome</keyword>
<evidence type="ECO:0000256" key="4">
    <source>
        <dbReference type="SAM" id="MobiDB-lite"/>
    </source>
</evidence>
<dbReference type="RefSeq" id="WP_211940256.1">
    <property type="nucleotide sequence ID" value="NZ_CP073078.1"/>
</dbReference>
<dbReference type="Proteomes" id="UP000676409">
    <property type="component" value="Chromosome"/>
</dbReference>
<dbReference type="InterPro" id="IPR036388">
    <property type="entry name" value="WH-like_DNA-bd_sf"/>
</dbReference>
<protein>
    <submittedName>
        <fullName evidence="6">GntR family transcriptional regulator</fullName>
    </submittedName>
</protein>
<evidence type="ECO:0000313" key="6">
    <source>
        <dbReference type="EMBL" id="QUD90205.1"/>
    </source>
</evidence>
<sequence length="340" mass="36693">MSALSARSPARHVATTGHRASAPHPIADAGSKAASAVAIARQLEQRFILDGWSKGRCYGREDELAAQFGVSRNRVREAARILELRGTARMRRGRMGGLQTSTPPADLVRDMVWGYCRFARLPARPLAAAGRLEPTLPPKLGANRILAFYGYCLEVLDRPGALELSSSTPPALGSTRVGQIVHDLMLRRQAGGWLAGQVLASEAGLCEQYQVDRGVMRQALRVLEAAGVAVSIPGRGHGLMALAATPDSLCQLICCHFSAMQVSLQEIQEAVEWLNEEAASQADRGSRTEPVPQDHYHAAPHPALGLLRRSLGALAAWNMQKSSLAPREMQAYAEPMGLWA</sequence>
<dbReference type="AlphaFoldDB" id="A0A975G3H7"/>
<dbReference type="EMBL" id="CP073078">
    <property type="protein sequence ID" value="QUD90205.1"/>
    <property type="molecule type" value="Genomic_DNA"/>
</dbReference>
<accession>A0A975G3H7</accession>
<dbReference type="Gene3D" id="1.10.10.10">
    <property type="entry name" value="Winged helix-like DNA-binding domain superfamily/Winged helix DNA-binding domain"/>
    <property type="match status" value="2"/>
</dbReference>
<feature type="compositionally biased region" description="Basic and acidic residues" evidence="4">
    <location>
        <begin position="284"/>
        <end position="297"/>
    </location>
</feature>
<dbReference type="PANTHER" id="PTHR43537">
    <property type="entry name" value="TRANSCRIPTIONAL REGULATOR, GNTR FAMILY"/>
    <property type="match status" value="1"/>
</dbReference>
<evidence type="ECO:0000256" key="1">
    <source>
        <dbReference type="ARBA" id="ARBA00023015"/>
    </source>
</evidence>
<name>A0A975G3H7_9CAUL</name>
<keyword evidence="3" id="KW-0804">Transcription</keyword>
<keyword evidence="2" id="KW-0238">DNA-binding</keyword>